<evidence type="ECO:0000256" key="13">
    <source>
        <dbReference type="PIRSR" id="PIRSR602401-1"/>
    </source>
</evidence>
<evidence type="ECO:0000256" key="14">
    <source>
        <dbReference type="RuleBase" id="RU000461"/>
    </source>
</evidence>
<evidence type="ECO:0000256" key="8">
    <source>
        <dbReference type="ARBA" id="ARBA00022989"/>
    </source>
</evidence>
<sequence length="273" mass="30128">MRNKPFDEVMSSIAEGRAVPSVAYSLVRQLQGEKPDLDLTPEQDVLARNVTAVAYAGAASTTTAAAESFVLAMAMFPEVQRRAQEELDKHVGSSRLPDFNDLKSLTYIKAVVMETLRWMPSAPLGLPHCLTEDDVYKGYHIPRGAMIIANVWAMLHNPEDYPDSETFKPERYLTENGAINPSVRDPCTIAFGFGRRACPGTDYAISLLTMYIASVVHVFDIQPGVDEAGQPVQLSSHGSSDAISCPVTFPRHIRPRSKQAEQLIREVDVSYDN</sequence>
<accession>A0A4R0RLJ2</accession>
<dbReference type="AlphaFoldDB" id="A0A4R0RLJ2"/>
<dbReference type="Pfam" id="PF00067">
    <property type="entry name" value="p450"/>
    <property type="match status" value="1"/>
</dbReference>
<keyword evidence="9 14" id="KW-0560">Oxidoreductase</keyword>
<dbReference type="InterPro" id="IPR002401">
    <property type="entry name" value="Cyt_P450_E_grp-I"/>
</dbReference>
<dbReference type="GO" id="GO:0016020">
    <property type="term" value="C:membrane"/>
    <property type="evidence" value="ECO:0007669"/>
    <property type="project" value="UniProtKB-SubCell"/>
</dbReference>
<keyword evidence="6" id="KW-0812">Transmembrane</keyword>
<name>A0A4R0RLJ2_9APHY</name>
<evidence type="ECO:0000256" key="2">
    <source>
        <dbReference type="ARBA" id="ARBA00004167"/>
    </source>
</evidence>
<dbReference type="STRING" id="92696.A0A4R0RLJ2"/>
<dbReference type="Proteomes" id="UP000292702">
    <property type="component" value="Unassembled WGS sequence"/>
</dbReference>
<comment type="caution">
    <text evidence="15">The sequence shown here is derived from an EMBL/GenBank/DDBJ whole genome shotgun (WGS) entry which is preliminary data.</text>
</comment>
<comment type="subcellular location">
    <subcellularLocation>
        <location evidence="2">Membrane</location>
        <topology evidence="2">Single-pass membrane protein</topology>
    </subcellularLocation>
</comment>
<dbReference type="PANTHER" id="PTHR46300">
    <property type="entry name" value="P450, PUTATIVE (EUROFUNG)-RELATED-RELATED"/>
    <property type="match status" value="1"/>
</dbReference>
<dbReference type="PRINTS" id="PR00385">
    <property type="entry name" value="P450"/>
</dbReference>
<keyword evidence="8" id="KW-1133">Transmembrane helix</keyword>
<evidence type="ECO:0000256" key="11">
    <source>
        <dbReference type="ARBA" id="ARBA00023033"/>
    </source>
</evidence>
<dbReference type="PROSITE" id="PS00086">
    <property type="entry name" value="CYTOCHROME_P450"/>
    <property type="match status" value="1"/>
</dbReference>
<gene>
    <name evidence="15" type="ORF">EIP91_011905</name>
</gene>
<organism evidence="15 16">
    <name type="scientific">Steccherinum ochraceum</name>
    <dbReference type="NCBI Taxonomy" id="92696"/>
    <lineage>
        <taxon>Eukaryota</taxon>
        <taxon>Fungi</taxon>
        <taxon>Dikarya</taxon>
        <taxon>Basidiomycota</taxon>
        <taxon>Agaricomycotina</taxon>
        <taxon>Agaricomycetes</taxon>
        <taxon>Polyporales</taxon>
        <taxon>Steccherinaceae</taxon>
        <taxon>Steccherinum</taxon>
    </lineage>
</organism>
<evidence type="ECO:0000256" key="3">
    <source>
        <dbReference type="ARBA" id="ARBA00005179"/>
    </source>
</evidence>
<dbReference type="InterPro" id="IPR050364">
    <property type="entry name" value="Cytochrome_P450_fung"/>
</dbReference>
<feature type="binding site" description="axial binding residue" evidence="13">
    <location>
        <position position="198"/>
    </location>
    <ligand>
        <name>heme</name>
        <dbReference type="ChEBI" id="CHEBI:30413"/>
    </ligand>
    <ligandPart>
        <name>Fe</name>
        <dbReference type="ChEBI" id="CHEBI:18248"/>
    </ligandPart>
</feature>
<evidence type="ECO:0000256" key="9">
    <source>
        <dbReference type="ARBA" id="ARBA00023002"/>
    </source>
</evidence>
<dbReference type="PANTHER" id="PTHR46300:SF7">
    <property type="entry name" value="P450, PUTATIVE (EUROFUNG)-RELATED"/>
    <property type="match status" value="1"/>
</dbReference>
<evidence type="ECO:0000256" key="10">
    <source>
        <dbReference type="ARBA" id="ARBA00023004"/>
    </source>
</evidence>
<dbReference type="InterPro" id="IPR017972">
    <property type="entry name" value="Cyt_P450_CS"/>
</dbReference>
<dbReference type="Gene3D" id="1.10.630.10">
    <property type="entry name" value="Cytochrome P450"/>
    <property type="match status" value="1"/>
</dbReference>
<dbReference type="InterPro" id="IPR001128">
    <property type="entry name" value="Cyt_P450"/>
</dbReference>
<dbReference type="GO" id="GO:0016705">
    <property type="term" value="F:oxidoreductase activity, acting on paired donors, with incorporation or reduction of molecular oxygen"/>
    <property type="evidence" value="ECO:0007669"/>
    <property type="project" value="InterPro"/>
</dbReference>
<dbReference type="PRINTS" id="PR00463">
    <property type="entry name" value="EP450I"/>
</dbReference>
<dbReference type="GO" id="GO:0005506">
    <property type="term" value="F:iron ion binding"/>
    <property type="evidence" value="ECO:0007669"/>
    <property type="project" value="InterPro"/>
</dbReference>
<keyword evidence="7 13" id="KW-0479">Metal-binding</keyword>
<proteinExistence type="inferred from homology"/>
<dbReference type="SUPFAM" id="SSF48264">
    <property type="entry name" value="Cytochrome P450"/>
    <property type="match status" value="1"/>
</dbReference>
<evidence type="ECO:0000256" key="6">
    <source>
        <dbReference type="ARBA" id="ARBA00022692"/>
    </source>
</evidence>
<dbReference type="OrthoDB" id="3934656at2759"/>
<keyword evidence="12" id="KW-0472">Membrane</keyword>
<comment type="similarity">
    <text evidence="4 14">Belongs to the cytochrome P450 family.</text>
</comment>
<dbReference type="EMBL" id="RWJN01000084">
    <property type="protein sequence ID" value="TCD67843.1"/>
    <property type="molecule type" value="Genomic_DNA"/>
</dbReference>
<comment type="pathway">
    <text evidence="3">Secondary metabolite biosynthesis.</text>
</comment>
<evidence type="ECO:0000256" key="5">
    <source>
        <dbReference type="ARBA" id="ARBA00022617"/>
    </source>
</evidence>
<comment type="cofactor">
    <cofactor evidence="1 13">
        <name>heme</name>
        <dbReference type="ChEBI" id="CHEBI:30413"/>
    </cofactor>
</comment>
<evidence type="ECO:0008006" key="17">
    <source>
        <dbReference type="Google" id="ProtNLM"/>
    </source>
</evidence>
<dbReference type="InterPro" id="IPR036396">
    <property type="entry name" value="Cyt_P450_sf"/>
</dbReference>
<evidence type="ECO:0000313" key="16">
    <source>
        <dbReference type="Proteomes" id="UP000292702"/>
    </source>
</evidence>
<keyword evidence="5 13" id="KW-0349">Heme</keyword>
<evidence type="ECO:0000256" key="7">
    <source>
        <dbReference type="ARBA" id="ARBA00022723"/>
    </source>
</evidence>
<evidence type="ECO:0000313" key="15">
    <source>
        <dbReference type="EMBL" id="TCD67843.1"/>
    </source>
</evidence>
<keyword evidence="10 13" id="KW-0408">Iron</keyword>
<evidence type="ECO:0000256" key="12">
    <source>
        <dbReference type="ARBA" id="ARBA00023136"/>
    </source>
</evidence>
<dbReference type="GO" id="GO:0004497">
    <property type="term" value="F:monooxygenase activity"/>
    <property type="evidence" value="ECO:0007669"/>
    <property type="project" value="UniProtKB-KW"/>
</dbReference>
<dbReference type="GO" id="GO:0020037">
    <property type="term" value="F:heme binding"/>
    <property type="evidence" value="ECO:0007669"/>
    <property type="project" value="InterPro"/>
</dbReference>
<protein>
    <recommendedName>
        <fullName evidence="17">O-methylsterigmatocystin oxidoreductase</fullName>
    </recommendedName>
</protein>
<evidence type="ECO:0000256" key="1">
    <source>
        <dbReference type="ARBA" id="ARBA00001971"/>
    </source>
</evidence>
<evidence type="ECO:0000256" key="4">
    <source>
        <dbReference type="ARBA" id="ARBA00010617"/>
    </source>
</evidence>
<reference evidence="15 16" key="1">
    <citation type="submission" date="2018-11" db="EMBL/GenBank/DDBJ databases">
        <title>Genome assembly of Steccherinum ochraceum LE-BIN_3174, the white-rot fungus of the Steccherinaceae family (The Residual Polyporoid clade, Polyporales, Basidiomycota).</title>
        <authorList>
            <person name="Fedorova T.V."/>
            <person name="Glazunova O.A."/>
            <person name="Landesman E.O."/>
            <person name="Moiseenko K.V."/>
            <person name="Psurtseva N.V."/>
            <person name="Savinova O.S."/>
            <person name="Shakhova N.V."/>
            <person name="Tyazhelova T.V."/>
            <person name="Vasina D.V."/>
        </authorList>
    </citation>
    <scope>NUCLEOTIDE SEQUENCE [LARGE SCALE GENOMIC DNA]</scope>
    <source>
        <strain evidence="15 16">LE-BIN_3174</strain>
    </source>
</reference>
<keyword evidence="11 14" id="KW-0503">Monooxygenase</keyword>
<keyword evidence="16" id="KW-1185">Reference proteome</keyword>